<evidence type="ECO:0000256" key="1">
    <source>
        <dbReference type="SAM" id="Phobius"/>
    </source>
</evidence>
<proteinExistence type="predicted"/>
<reference evidence="2 3" key="1">
    <citation type="submission" date="2014-04" db="EMBL/GenBank/DDBJ databases">
        <authorList>
            <person name="Bishop-Lilly K.A."/>
            <person name="Broomall S.M."/>
            <person name="Chain P.S."/>
            <person name="Chertkov O."/>
            <person name="Coyne S.R."/>
            <person name="Daligault H.E."/>
            <person name="Davenport K.W."/>
            <person name="Erkkila T."/>
            <person name="Frey K.G."/>
            <person name="Gibbons H.S."/>
            <person name="Gu W."/>
            <person name="Jaissle J."/>
            <person name="Johnson S.L."/>
            <person name="Koroleva G.I."/>
            <person name="Ladner J.T."/>
            <person name="Lo C.-C."/>
            <person name="Minogue T.D."/>
            <person name="Munk C."/>
            <person name="Palacios G.F."/>
            <person name="Redden C.L."/>
            <person name="Rosenzweig C.N."/>
            <person name="Scholz M.B."/>
            <person name="Teshima H."/>
            <person name="Xu Y."/>
        </authorList>
    </citation>
    <scope>NUCLEOTIDE SEQUENCE [LARGE SCALE GENOMIC DNA]</scope>
    <source>
        <strain evidence="3">gladioli</strain>
    </source>
</reference>
<dbReference type="KEGG" id="bgo:BM43_7578"/>
<dbReference type="AlphaFoldDB" id="A0AAW3FBI8"/>
<gene>
    <name evidence="2" type="ORF">DM48_8047</name>
</gene>
<organism evidence="2 3">
    <name type="scientific">Burkholderia gladioli</name>
    <name type="common">Pseudomonas marginata</name>
    <name type="synonym">Phytomonas marginata</name>
    <dbReference type="NCBI Taxonomy" id="28095"/>
    <lineage>
        <taxon>Bacteria</taxon>
        <taxon>Pseudomonadati</taxon>
        <taxon>Pseudomonadota</taxon>
        <taxon>Betaproteobacteria</taxon>
        <taxon>Burkholderiales</taxon>
        <taxon>Burkholderiaceae</taxon>
        <taxon>Burkholderia</taxon>
    </lineage>
</organism>
<comment type="caution">
    <text evidence="2">The sequence shown here is derived from an EMBL/GenBank/DDBJ whole genome shotgun (WGS) entry which is preliminary data.</text>
</comment>
<feature type="transmembrane region" description="Helical" evidence="1">
    <location>
        <begin position="21"/>
        <end position="42"/>
    </location>
</feature>
<feature type="transmembrane region" description="Helical" evidence="1">
    <location>
        <begin position="54"/>
        <end position="74"/>
    </location>
</feature>
<evidence type="ECO:0000313" key="3">
    <source>
        <dbReference type="Proteomes" id="UP000029590"/>
    </source>
</evidence>
<name>A0AAW3FBI8_BURGA</name>
<accession>A0AAW3FBI8</accession>
<keyword evidence="1" id="KW-1133">Transmembrane helix</keyword>
<dbReference type="Proteomes" id="UP000029590">
    <property type="component" value="Unassembled WGS sequence"/>
</dbReference>
<evidence type="ECO:0000313" key="2">
    <source>
        <dbReference type="EMBL" id="KGC24050.1"/>
    </source>
</evidence>
<keyword evidence="1" id="KW-0472">Membrane</keyword>
<sequence>MEQGLMEEGKCPRLARRLLRYGVKLAMVYGIARVIPLVVLVADQGGFGGQARCAIAVIWIVLLFVAARIVRCAWNEISEACESRLTKFLRKVMGNNKPRKVSGQSAGGAPVR</sequence>
<keyword evidence="1" id="KW-0812">Transmembrane</keyword>
<dbReference type="EMBL" id="JPGG01000011">
    <property type="protein sequence ID" value="KGC24050.1"/>
    <property type="molecule type" value="Genomic_DNA"/>
</dbReference>
<protein>
    <submittedName>
        <fullName evidence="2">Uncharacterized protein</fullName>
    </submittedName>
</protein>